<evidence type="ECO:0000259" key="5">
    <source>
        <dbReference type="Pfam" id="PF25917"/>
    </source>
</evidence>
<evidence type="ECO:0000256" key="4">
    <source>
        <dbReference type="SAM" id="Coils"/>
    </source>
</evidence>
<dbReference type="InterPro" id="IPR058792">
    <property type="entry name" value="Beta-barrel_RND_2"/>
</dbReference>
<comment type="subcellular location">
    <subcellularLocation>
        <location evidence="1">Cell envelope</location>
    </subcellularLocation>
</comment>
<dbReference type="Pfam" id="PF25917">
    <property type="entry name" value="BSH_RND"/>
    <property type="match status" value="1"/>
</dbReference>
<dbReference type="EMBL" id="NFZS01000001">
    <property type="protein sequence ID" value="RAO77845.1"/>
    <property type="molecule type" value="Genomic_DNA"/>
</dbReference>
<comment type="similarity">
    <text evidence="2">Belongs to the membrane fusion protein (MFP) (TC 8.A.1) family.</text>
</comment>
<reference evidence="8 9" key="1">
    <citation type="journal article" date="2018" name="Genet. Mol. Biol.">
        <title>The genome sequence of Dyella jiangningensis FCAV SCS01 from a lignocellulose-decomposing microbial consortium metagenome reveals potential for biotechnological applications.</title>
        <authorList>
            <person name="Desiderato J.G."/>
            <person name="Alvarenga D.O."/>
            <person name="Constancio M.T.L."/>
            <person name="Alves L.M.C."/>
            <person name="Varani A.M."/>
        </authorList>
    </citation>
    <scope>NUCLEOTIDE SEQUENCE [LARGE SCALE GENOMIC DNA]</scope>
    <source>
        <strain evidence="8 9">FCAV SCS01</strain>
    </source>
</reference>
<dbReference type="FunFam" id="2.40.30.170:FF:000010">
    <property type="entry name" value="Efflux RND transporter periplasmic adaptor subunit"/>
    <property type="match status" value="1"/>
</dbReference>
<dbReference type="InterPro" id="IPR058625">
    <property type="entry name" value="MdtA-like_BSH"/>
</dbReference>
<dbReference type="Pfam" id="PF25954">
    <property type="entry name" value="Beta-barrel_RND_2"/>
    <property type="match status" value="1"/>
</dbReference>
<dbReference type="PANTHER" id="PTHR30469">
    <property type="entry name" value="MULTIDRUG RESISTANCE PROTEIN MDTA"/>
    <property type="match status" value="1"/>
</dbReference>
<dbReference type="AlphaFoldDB" id="A0A328PC61"/>
<gene>
    <name evidence="8" type="ORF">CA260_08315</name>
</gene>
<evidence type="ECO:0000256" key="1">
    <source>
        <dbReference type="ARBA" id="ARBA00004196"/>
    </source>
</evidence>
<keyword evidence="9" id="KW-1185">Reference proteome</keyword>
<evidence type="ECO:0000259" key="6">
    <source>
        <dbReference type="Pfam" id="PF25954"/>
    </source>
</evidence>
<dbReference type="SUPFAM" id="SSF111369">
    <property type="entry name" value="HlyD-like secretion proteins"/>
    <property type="match status" value="1"/>
</dbReference>
<comment type="caution">
    <text evidence="8">The sequence shown here is derived from an EMBL/GenBank/DDBJ whole genome shotgun (WGS) entry which is preliminary data.</text>
</comment>
<feature type="coiled-coil region" evidence="4">
    <location>
        <begin position="152"/>
        <end position="179"/>
    </location>
</feature>
<name>A0A328PC61_9GAMM</name>
<protein>
    <submittedName>
        <fullName evidence="8">Efflux transporter periplasmic adaptor subunit</fullName>
    </submittedName>
</protein>
<keyword evidence="4" id="KW-0175">Coiled coil</keyword>
<dbReference type="Proteomes" id="UP000248926">
    <property type="component" value="Unassembled WGS sequence"/>
</dbReference>
<proteinExistence type="inferred from homology"/>
<feature type="domain" description="Multidrug resistance protein MdtA-like barrel-sandwich hybrid" evidence="5">
    <location>
        <begin position="80"/>
        <end position="209"/>
    </location>
</feature>
<dbReference type="PANTHER" id="PTHR30469:SF15">
    <property type="entry name" value="HLYD FAMILY OF SECRETION PROTEINS"/>
    <property type="match status" value="1"/>
</dbReference>
<keyword evidence="3" id="KW-0813">Transport</keyword>
<dbReference type="Gene3D" id="2.40.30.170">
    <property type="match status" value="1"/>
</dbReference>
<organism evidence="8 9">
    <name type="scientific">Dyella jiangningensis</name>
    <dbReference type="NCBI Taxonomy" id="1379159"/>
    <lineage>
        <taxon>Bacteria</taxon>
        <taxon>Pseudomonadati</taxon>
        <taxon>Pseudomonadota</taxon>
        <taxon>Gammaproteobacteria</taxon>
        <taxon>Lysobacterales</taxon>
        <taxon>Rhodanobacteraceae</taxon>
        <taxon>Dyella</taxon>
    </lineage>
</organism>
<feature type="domain" description="Multidrug resistance protein MdtA-like C-terminal permuted SH3" evidence="7">
    <location>
        <begin position="305"/>
        <end position="359"/>
    </location>
</feature>
<dbReference type="Gene3D" id="2.40.50.100">
    <property type="match status" value="2"/>
</dbReference>
<dbReference type="GO" id="GO:1990281">
    <property type="term" value="C:efflux pump complex"/>
    <property type="evidence" value="ECO:0007669"/>
    <property type="project" value="TreeGrafter"/>
</dbReference>
<evidence type="ECO:0000313" key="9">
    <source>
        <dbReference type="Proteomes" id="UP000248926"/>
    </source>
</evidence>
<evidence type="ECO:0000256" key="3">
    <source>
        <dbReference type="ARBA" id="ARBA00022448"/>
    </source>
</evidence>
<evidence type="ECO:0000259" key="7">
    <source>
        <dbReference type="Pfam" id="PF25967"/>
    </source>
</evidence>
<dbReference type="OrthoDB" id="9806939at2"/>
<dbReference type="Gene3D" id="2.40.420.20">
    <property type="match status" value="1"/>
</dbReference>
<dbReference type="NCBIfam" id="TIGR01730">
    <property type="entry name" value="RND_mfp"/>
    <property type="match status" value="1"/>
</dbReference>
<dbReference type="Pfam" id="PF25967">
    <property type="entry name" value="RND-MFP_C"/>
    <property type="match status" value="1"/>
</dbReference>
<feature type="domain" description="CusB-like beta-barrel" evidence="6">
    <location>
        <begin position="223"/>
        <end position="295"/>
    </location>
</feature>
<evidence type="ECO:0000256" key="2">
    <source>
        <dbReference type="ARBA" id="ARBA00009477"/>
    </source>
</evidence>
<evidence type="ECO:0000313" key="8">
    <source>
        <dbReference type="EMBL" id="RAO77845.1"/>
    </source>
</evidence>
<sequence>MQEWLVTFRSDSPAGVPARYRWLPLALAVAALLSACGKGKPEAEAARPVIASPVQLADGQTQQPYPGEVHARYEMPLSFRIGGQLVARQAHLGDTVKKGQVLAQLDDADAARSQTSAAAALEAAEHRLTFATQLRDRDEAQAKQNLISQLQLDQTHDAYASARAARDQAKQQLALAQNQSRYTSLVADRDGSITSEQADVGQVVAAGQPVFGFAWSGDRDVFLDVPEDRLAGISVGQPATVTLLALPGKAFAGHVRDIAPAADPQSRTYRIKLAIDQPDEHLRLGMTAQVSLASSNTAHGVRLPATALFHQGEKPAVWVVRPNDGTLELRPVSVLRYGERDVLVGEGLHAGERVVMQGVHTVSAGEKVQPIAPPHPEDAPL</sequence>
<dbReference type="GO" id="GO:0015562">
    <property type="term" value="F:efflux transmembrane transporter activity"/>
    <property type="evidence" value="ECO:0007669"/>
    <property type="project" value="TreeGrafter"/>
</dbReference>
<dbReference type="InterPro" id="IPR006143">
    <property type="entry name" value="RND_pump_MFP"/>
</dbReference>
<dbReference type="InterPro" id="IPR058627">
    <property type="entry name" value="MdtA-like_C"/>
</dbReference>
<accession>A0A328PC61</accession>